<evidence type="ECO:0000259" key="3">
    <source>
        <dbReference type="PROSITE" id="PS50977"/>
    </source>
</evidence>
<dbReference type="Pfam" id="PF00440">
    <property type="entry name" value="TetR_N"/>
    <property type="match status" value="1"/>
</dbReference>
<evidence type="ECO:0000313" key="4">
    <source>
        <dbReference type="EMBL" id="GAA2504579.1"/>
    </source>
</evidence>
<gene>
    <name evidence="4" type="ORF">GCM10010406_46520</name>
</gene>
<reference evidence="5" key="1">
    <citation type="journal article" date="2019" name="Int. J. Syst. Evol. Microbiol.">
        <title>The Global Catalogue of Microorganisms (GCM) 10K type strain sequencing project: providing services to taxonomists for standard genome sequencing and annotation.</title>
        <authorList>
            <consortium name="The Broad Institute Genomics Platform"/>
            <consortium name="The Broad Institute Genome Sequencing Center for Infectious Disease"/>
            <person name="Wu L."/>
            <person name="Ma J."/>
        </authorList>
    </citation>
    <scope>NUCLEOTIDE SEQUENCE [LARGE SCALE GENOMIC DNA]</scope>
    <source>
        <strain evidence="5">JCM 6307</strain>
    </source>
</reference>
<dbReference type="PANTHER" id="PTHR30055">
    <property type="entry name" value="HTH-TYPE TRANSCRIPTIONAL REGULATOR RUTR"/>
    <property type="match status" value="1"/>
</dbReference>
<accession>A0ABP5ZYA8</accession>
<dbReference type="PROSITE" id="PS50977">
    <property type="entry name" value="HTH_TETR_2"/>
    <property type="match status" value="1"/>
</dbReference>
<dbReference type="Gene3D" id="1.10.357.10">
    <property type="entry name" value="Tetracycline Repressor, domain 2"/>
    <property type="match status" value="1"/>
</dbReference>
<organism evidence="4 5">
    <name type="scientific">Streptomyces thermolineatus</name>
    <dbReference type="NCBI Taxonomy" id="44033"/>
    <lineage>
        <taxon>Bacteria</taxon>
        <taxon>Bacillati</taxon>
        <taxon>Actinomycetota</taxon>
        <taxon>Actinomycetes</taxon>
        <taxon>Kitasatosporales</taxon>
        <taxon>Streptomycetaceae</taxon>
        <taxon>Streptomyces</taxon>
    </lineage>
</organism>
<dbReference type="InterPro" id="IPR009057">
    <property type="entry name" value="Homeodomain-like_sf"/>
</dbReference>
<protein>
    <submittedName>
        <fullName evidence="4">TetR/AcrR family transcriptional regulator</fullName>
    </submittedName>
</protein>
<dbReference type="SUPFAM" id="SSF46689">
    <property type="entry name" value="Homeodomain-like"/>
    <property type="match status" value="1"/>
</dbReference>
<dbReference type="EMBL" id="BAAATA010000036">
    <property type="protein sequence ID" value="GAA2504579.1"/>
    <property type="molecule type" value="Genomic_DNA"/>
</dbReference>
<dbReference type="PANTHER" id="PTHR30055:SF226">
    <property type="entry name" value="HTH-TYPE TRANSCRIPTIONAL REGULATOR PKSA"/>
    <property type="match status" value="1"/>
</dbReference>
<sequence>MPKIEAGSVREHRAQRLERLIDAAEAIVAEEGVDALTAGAVAKRAGIARNSIYRYFDSVDDLLQLVVTREFPAWIAAVDRAVAAERTPRDRAVAYVRANLEQAARGTHGWRASLSRGSLSASARQQVRELHTSLHACLERVIAELAPPHPVLTVAVIQAVVDTCIRRIDEGDEPAEVFEFAARATERLLAPDADRGPDPG</sequence>
<keyword evidence="1 2" id="KW-0238">DNA-binding</keyword>
<feature type="DNA-binding region" description="H-T-H motif" evidence="2">
    <location>
        <begin position="37"/>
        <end position="56"/>
    </location>
</feature>
<evidence type="ECO:0000256" key="2">
    <source>
        <dbReference type="PROSITE-ProRule" id="PRU00335"/>
    </source>
</evidence>
<dbReference type="InterPro" id="IPR050109">
    <property type="entry name" value="HTH-type_TetR-like_transc_reg"/>
</dbReference>
<evidence type="ECO:0000256" key="1">
    <source>
        <dbReference type="ARBA" id="ARBA00023125"/>
    </source>
</evidence>
<comment type="caution">
    <text evidence="4">The sequence shown here is derived from an EMBL/GenBank/DDBJ whole genome shotgun (WGS) entry which is preliminary data.</text>
</comment>
<name>A0ABP5ZYA8_9ACTN</name>
<dbReference type="InterPro" id="IPR001647">
    <property type="entry name" value="HTH_TetR"/>
</dbReference>
<keyword evidence="5" id="KW-1185">Reference proteome</keyword>
<feature type="domain" description="HTH tetR-type" evidence="3">
    <location>
        <begin position="14"/>
        <end position="74"/>
    </location>
</feature>
<dbReference type="PRINTS" id="PR00455">
    <property type="entry name" value="HTHTETR"/>
</dbReference>
<dbReference type="RefSeq" id="WP_344385245.1">
    <property type="nucleotide sequence ID" value="NZ_BAAATA010000036.1"/>
</dbReference>
<evidence type="ECO:0000313" key="5">
    <source>
        <dbReference type="Proteomes" id="UP001501358"/>
    </source>
</evidence>
<proteinExistence type="predicted"/>
<dbReference type="Proteomes" id="UP001501358">
    <property type="component" value="Unassembled WGS sequence"/>
</dbReference>